<dbReference type="Pfam" id="PF07238">
    <property type="entry name" value="PilZ"/>
    <property type="match status" value="1"/>
</dbReference>
<gene>
    <name evidence="3" type="ORF">A11Q_1302</name>
</gene>
<keyword evidence="1" id="KW-1133">Transmembrane helix</keyword>
<dbReference type="KEGG" id="bex:A11Q_1302"/>
<dbReference type="Proteomes" id="UP000012040">
    <property type="component" value="Chromosome"/>
</dbReference>
<evidence type="ECO:0000313" key="4">
    <source>
        <dbReference type="Proteomes" id="UP000012040"/>
    </source>
</evidence>
<dbReference type="GO" id="GO:0035438">
    <property type="term" value="F:cyclic-di-GMP binding"/>
    <property type="evidence" value="ECO:0007669"/>
    <property type="project" value="InterPro"/>
</dbReference>
<dbReference type="eggNOG" id="ENOG5031CS4">
    <property type="taxonomic scope" value="Bacteria"/>
</dbReference>
<keyword evidence="1" id="KW-0472">Membrane</keyword>
<feature type="transmembrane region" description="Helical" evidence="1">
    <location>
        <begin position="52"/>
        <end position="71"/>
    </location>
</feature>
<sequence length="234" mass="26463">MSQAALKKPVGVYIIAFLFLLAPIGNILISFAGSGVKNWHDINVLIPFIQSIPALDWIWLGLLFVTGVLLFRPHKLSWSIAIGTLLLVLCINAYRLFNVDGNSIDPAFLKIFSVLAIICTLSVLVIASYFRFPYLDRRANWFTNVKRFDIRTPAVANGVKATTESISHTGCRLSFEETSEFKKGDILKVKFLEISQAEADAEVVERLEFGARVEFRQLSAEFKQDFERWLKSRT</sequence>
<organism evidence="3 4">
    <name type="scientific">Pseudobdellovibrio exovorus JSS</name>
    <dbReference type="NCBI Taxonomy" id="1184267"/>
    <lineage>
        <taxon>Bacteria</taxon>
        <taxon>Pseudomonadati</taxon>
        <taxon>Bdellovibrionota</taxon>
        <taxon>Bdellovibrionia</taxon>
        <taxon>Bdellovibrionales</taxon>
        <taxon>Pseudobdellovibrionaceae</taxon>
        <taxon>Pseudobdellovibrio</taxon>
    </lineage>
</organism>
<dbReference type="InterPro" id="IPR009875">
    <property type="entry name" value="PilZ_domain"/>
</dbReference>
<feature type="transmembrane region" description="Helical" evidence="1">
    <location>
        <begin position="12"/>
        <end position="32"/>
    </location>
</feature>
<keyword evidence="1" id="KW-0812">Transmembrane</keyword>
<feature type="domain" description="PilZ" evidence="2">
    <location>
        <begin position="157"/>
        <end position="230"/>
    </location>
</feature>
<feature type="transmembrane region" description="Helical" evidence="1">
    <location>
        <begin position="78"/>
        <end position="97"/>
    </location>
</feature>
<accession>M4V8J8</accession>
<evidence type="ECO:0000256" key="1">
    <source>
        <dbReference type="SAM" id="Phobius"/>
    </source>
</evidence>
<proteinExistence type="predicted"/>
<dbReference type="EMBL" id="CP003537">
    <property type="protein sequence ID" value="AGH95518.1"/>
    <property type="molecule type" value="Genomic_DNA"/>
</dbReference>
<dbReference type="OrthoDB" id="5290984at2"/>
<dbReference type="HOGENOM" id="CLU_1136316_0_0_7"/>
<dbReference type="AlphaFoldDB" id="M4V8J8"/>
<dbReference type="RefSeq" id="WP_015470008.1">
    <property type="nucleotide sequence ID" value="NC_020813.1"/>
</dbReference>
<evidence type="ECO:0000259" key="2">
    <source>
        <dbReference type="Pfam" id="PF07238"/>
    </source>
</evidence>
<evidence type="ECO:0000313" key="3">
    <source>
        <dbReference type="EMBL" id="AGH95518.1"/>
    </source>
</evidence>
<dbReference type="STRING" id="1184267.A11Q_1302"/>
<name>M4V8J8_9BACT</name>
<feature type="transmembrane region" description="Helical" evidence="1">
    <location>
        <begin position="109"/>
        <end position="130"/>
    </location>
</feature>
<reference evidence="3 4" key="1">
    <citation type="journal article" date="2013" name="ISME J.">
        <title>By their genes ye shall know them: genomic signatures of predatory bacteria.</title>
        <authorList>
            <person name="Pasternak Z."/>
            <person name="Pietrokovski S."/>
            <person name="Rotem O."/>
            <person name="Gophna U."/>
            <person name="Lurie-Weinberger M.N."/>
            <person name="Jurkevitch E."/>
        </authorList>
    </citation>
    <scope>NUCLEOTIDE SEQUENCE [LARGE SCALE GENOMIC DNA]</scope>
    <source>
        <strain evidence="3 4">JSS</strain>
    </source>
</reference>
<dbReference type="PATRIC" id="fig|1184267.3.peg.1320"/>
<protein>
    <recommendedName>
        <fullName evidence="2">PilZ domain-containing protein</fullName>
    </recommendedName>
</protein>
<keyword evidence="4" id="KW-1185">Reference proteome</keyword>